<dbReference type="AlphaFoldDB" id="D5ER89"/>
<accession>D5ER89</accession>
<gene>
    <name evidence="2" type="ordered locus">Caka_2920</name>
</gene>
<evidence type="ECO:0000256" key="1">
    <source>
        <dbReference type="SAM" id="SignalP"/>
    </source>
</evidence>
<reference evidence="2 3" key="1">
    <citation type="journal article" date="2010" name="Stand. Genomic Sci.">
        <title>Complete genome sequence of Coraliomargarita akajimensis type strain (04OKA010-24).</title>
        <authorList>
            <person name="Mavromatis K."/>
            <person name="Abt B."/>
            <person name="Brambilla E."/>
            <person name="Lapidus A."/>
            <person name="Copeland A."/>
            <person name="Deshpande S."/>
            <person name="Nolan M."/>
            <person name="Lucas S."/>
            <person name="Tice H."/>
            <person name="Cheng J.F."/>
            <person name="Han C."/>
            <person name="Detter J.C."/>
            <person name="Woyke T."/>
            <person name="Goodwin L."/>
            <person name="Pitluck S."/>
            <person name="Held B."/>
            <person name="Brettin T."/>
            <person name="Tapia R."/>
            <person name="Ivanova N."/>
            <person name="Mikhailova N."/>
            <person name="Pati A."/>
            <person name="Liolios K."/>
            <person name="Chen A."/>
            <person name="Palaniappan K."/>
            <person name="Land M."/>
            <person name="Hauser L."/>
            <person name="Chang Y.J."/>
            <person name="Jeffries C.D."/>
            <person name="Rohde M."/>
            <person name="Goker M."/>
            <person name="Bristow J."/>
            <person name="Eisen J.A."/>
            <person name="Markowitz V."/>
            <person name="Hugenholtz P."/>
            <person name="Klenk H.P."/>
            <person name="Kyrpides N.C."/>
        </authorList>
    </citation>
    <scope>NUCLEOTIDE SEQUENCE [LARGE SCALE GENOMIC DNA]</scope>
    <source>
        <strain evidence="3">DSM 45221 / IAM 15411 / JCM 23193 / KCTC 12865</strain>
    </source>
</reference>
<name>D5ER89_CORAD</name>
<keyword evidence="1" id="KW-0732">Signal</keyword>
<protein>
    <submittedName>
        <fullName evidence="2">Uncharacterized protein</fullName>
    </submittedName>
</protein>
<dbReference type="EMBL" id="CP001998">
    <property type="protein sequence ID" value="ADE55933.1"/>
    <property type="molecule type" value="Genomic_DNA"/>
</dbReference>
<evidence type="ECO:0000313" key="3">
    <source>
        <dbReference type="Proteomes" id="UP000000925"/>
    </source>
</evidence>
<proteinExistence type="predicted"/>
<dbReference type="RefSeq" id="WP_013044651.1">
    <property type="nucleotide sequence ID" value="NC_014008.1"/>
</dbReference>
<dbReference type="KEGG" id="caa:Caka_2920"/>
<organism evidence="2 3">
    <name type="scientific">Coraliomargarita akajimensis (strain DSM 45221 / IAM 15411 / JCM 23193 / KCTC 12865 / 04OKA010-24)</name>
    <dbReference type="NCBI Taxonomy" id="583355"/>
    <lineage>
        <taxon>Bacteria</taxon>
        <taxon>Pseudomonadati</taxon>
        <taxon>Verrucomicrobiota</taxon>
        <taxon>Opitutia</taxon>
        <taxon>Puniceicoccales</taxon>
        <taxon>Coraliomargaritaceae</taxon>
        <taxon>Coraliomargarita</taxon>
    </lineage>
</organism>
<dbReference type="HOGENOM" id="CLU_2408226_0_0_0"/>
<sequence>MNKTSLVLAASLSMLIGTTALQAEGQNTNRQIDRYAVSEGRSGADVQRGESHRINRQKTTYSRSLQGDVIYTKSERVNGHSINRHSRVASHR</sequence>
<keyword evidence="3" id="KW-1185">Reference proteome</keyword>
<feature type="signal peptide" evidence="1">
    <location>
        <begin position="1"/>
        <end position="22"/>
    </location>
</feature>
<evidence type="ECO:0000313" key="2">
    <source>
        <dbReference type="EMBL" id="ADE55933.1"/>
    </source>
</evidence>
<dbReference type="Proteomes" id="UP000000925">
    <property type="component" value="Chromosome"/>
</dbReference>
<feature type="chain" id="PRO_5003070941" evidence="1">
    <location>
        <begin position="23"/>
        <end position="92"/>
    </location>
</feature>